<dbReference type="STRING" id="4565.A0A3B5ZZV7"/>
<evidence type="ECO:0000313" key="6">
    <source>
        <dbReference type="Proteomes" id="UP000019116"/>
    </source>
</evidence>
<name>A0A3B5ZZV7_WHEAT</name>
<dbReference type="GO" id="GO:0003700">
    <property type="term" value="F:DNA-binding transcription factor activity"/>
    <property type="evidence" value="ECO:0007669"/>
    <property type="project" value="InterPro"/>
</dbReference>
<evidence type="ECO:0000256" key="2">
    <source>
        <dbReference type="ARBA" id="ARBA00023015"/>
    </source>
</evidence>
<organism evidence="5">
    <name type="scientific">Triticum aestivum</name>
    <name type="common">Wheat</name>
    <dbReference type="NCBI Taxonomy" id="4565"/>
    <lineage>
        <taxon>Eukaryota</taxon>
        <taxon>Viridiplantae</taxon>
        <taxon>Streptophyta</taxon>
        <taxon>Embryophyta</taxon>
        <taxon>Tracheophyta</taxon>
        <taxon>Spermatophyta</taxon>
        <taxon>Magnoliopsida</taxon>
        <taxon>Liliopsida</taxon>
        <taxon>Poales</taxon>
        <taxon>Poaceae</taxon>
        <taxon>BOP clade</taxon>
        <taxon>Pooideae</taxon>
        <taxon>Triticodae</taxon>
        <taxon>Triticeae</taxon>
        <taxon>Triticinae</taxon>
        <taxon>Triticum</taxon>
    </lineage>
</organism>
<feature type="compositionally biased region" description="Low complexity" evidence="4">
    <location>
        <begin position="37"/>
        <end position="53"/>
    </location>
</feature>
<proteinExistence type="predicted"/>
<dbReference type="Gramene" id="TraesCS1D02G321700.1">
    <property type="protein sequence ID" value="TraesCS1D02G321700.1"/>
    <property type="gene ID" value="TraesCS1D02G321700"/>
</dbReference>
<dbReference type="AlphaFoldDB" id="A0A3B5ZZV7"/>
<reference evidence="5" key="2">
    <citation type="submission" date="2018-10" db="UniProtKB">
        <authorList>
            <consortium name="EnsemblPlants"/>
        </authorList>
    </citation>
    <scope>IDENTIFICATION</scope>
</reference>
<sequence>MAPTPSFLFGAAPEDTSAHAVVPDLSDAVARARLRRQAASGQGRQQAASRGGAPPRKTPQRGLGVAELERLRCGGVDPLCDLNAAAAAAMLEAVAANLQAQGNSVVLQHHHDYLPAFDAATGSRYYSPLLVQPPPAPPAPQPPAPVAVRYVQGVAPEQQYFMDRWGRMGGFVPAGHGHQPQLQVPAPEHPSCQSTIWRPACSSASCLHAGQRCDLCSKVLRCKNWRAFCSSNIHFLVPINQSCLLSCAPVLIFSISPTKTMVGLADRGTRAPAAAGTTNAPYYSICDLDATMTAARKETAGEGFLVAAEGRKEVREIEFFPTRVTSHGGPDESELRRTPPSSSSPSVGVGSSLDLSLRL</sequence>
<feature type="region of interest" description="Disordered" evidence="4">
    <location>
        <begin position="321"/>
        <end position="359"/>
    </location>
</feature>
<dbReference type="Gramene" id="TraesROB_scaffold_108714_01G000200.1">
    <property type="protein sequence ID" value="TraesROB_scaffold_108714_01G000200.1"/>
    <property type="gene ID" value="TraesROB_scaffold_108714_01G000200"/>
</dbReference>
<keyword evidence="3" id="KW-0804">Transcription</keyword>
<dbReference type="EnsemblPlants" id="TraesCS1D02G321700.1">
    <property type="protein sequence ID" value="TraesCS1D02G321700.1"/>
    <property type="gene ID" value="TraesCS1D02G321700"/>
</dbReference>
<protein>
    <submittedName>
        <fullName evidence="5">Uncharacterized protein</fullName>
    </submittedName>
</protein>
<dbReference type="PANTHER" id="PTHR33388:SF2">
    <property type="entry name" value="PROTEIN SPOROCYTELESS"/>
    <property type="match status" value="1"/>
</dbReference>
<dbReference type="Gramene" id="TraesCS1D03G0762800.1">
    <property type="protein sequence ID" value="TraesCS1D03G0762800.1.CDS"/>
    <property type="gene ID" value="TraesCS1D03G0762800"/>
</dbReference>
<feature type="region of interest" description="Disordered" evidence="4">
    <location>
        <begin position="34"/>
        <end position="62"/>
    </location>
</feature>
<dbReference type="InterPro" id="IPR040356">
    <property type="entry name" value="SPEAR"/>
</dbReference>
<reference evidence="5" key="1">
    <citation type="submission" date="2018-08" db="EMBL/GenBank/DDBJ databases">
        <authorList>
            <person name="Rossello M."/>
        </authorList>
    </citation>
    <scope>NUCLEOTIDE SEQUENCE [LARGE SCALE GENOMIC DNA]</scope>
    <source>
        <strain evidence="5">cv. Chinese Spring</strain>
    </source>
</reference>
<feature type="compositionally biased region" description="Low complexity" evidence="4">
    <location>
        <begin position="338"/>
        <end position="359"/>
    </location>
</feature>
<keyword evidence="2" id="KW-0805">Transcription regulation</keyword>
<dbReference type="Gramene" id="TraesCLE_scaffold_113383_01G000200.1">
    <property type="protein sequence ID" value="TraesCLE_scaffold_113383_01G000200.1"/>
    <property type="gene ID" value="TraesCLE_scaffold_113383_01G000200"/>
</dbReference>
<dbReference type="Proteomes" id="UP000019116">
    <property type="component" value="Chromosome 1D"/>
</dbReference>
<evidence type="ECO:0000256" key="3">
    <source>
        <dbReference type="ARBA" id="ARBA00023163"/>
    </source>
</evidence>
<evidence type="ECO:0000313" key="5">
    <source>
        <dbReference type="EnsemblPlants" id="TraesCS1D02G321700.1"/>
    </source>
</evidence>
<keyword evidence="6" id="KW-1185">Reference proteome</keyword>
<evidence type="ECO:0000256" key="1">
    <source>
        <dbReference type="ARBA" id="ARBA00022491"/>
    </source>
</evidence>
<dbReference type="OMA" id="CQSTIWR"/>
<dbReference type="Gramene" id="TraesMAC1D03G00534470.1">
    <property type="protein sequence ID" value="TraesMAC1D03G00534470.1"/>
    <property type="gene ID" value="TraesMAC1D03G00534470"/>
</dbReference>
<keyword evidence="1" id="KW-0678">Repressor</keyword>
<accession>A0A3B5ZZV7</accession>
<evidence type="ECO:0000256" key="4">
    <source>
        <dbReference type="SAM" id="MobiDB-lite"/>
    </source>
</evidence>
<dbReference type="Gramene" id="TraesLAC1D03G00538490.1">
    <property type="protein sequence ID" value="TraesLAC1D03G00538490.1"/>
    <property type="gene ID" value="TraesLAC1D03G00538490"/>
</dbReference>
<dbReference type="PANTHER" id="PTHR33388">
    <property type="entry name" value="OS01G0212500 PROTEIN"/>
    <property type="match status" value="1"/>
</dbReference>
<dbReference type="OrthoDB" id="690305at2759"/>